<dbReference type="PANTHER" id="PTHR21439:SF0">
    <property type="entry name" value="PROTEIN OSCP1"/>
    <property type="match status" value="1"/>
</dbReference>
<dbReference type="Proteomes" id="UP000030762">
    <property type="component" value="Unassembled WGS sequence"/>
</dbReference>
<protein>
    <recommendedName>
        <fullName evidence="4">Protein OSCP1</fullName>
    </recommendedName>
</protein>
<reference evidence="2 3" key="1">
    <citation type="submission" date="2012-04" db="EMBL/GenBank/DDBJ databases">
        <title>The Genome Sequence of Saprolegnia declina VS20.</title>
        <authorList>
            <consortium name="The Broad Institute Genome Sequencing Platform"/>
            <person name="Russ C."/>
            <person name="Nusbaum C."/>
            <person name="Tyler B."/>
            <person name="van West P."/>
            <person name="Dieguez-Uribeondo J."/>
            <person name="de Bruijn I."/>
            <person name="Tripathy S."/>
            <person name="Jiang R."/>
            <person name="Young S.K."/>
            <person name="Zeng Q."/>
            <person name="Gargeya S."/>
            <person name="Fitzgerald M."/>
            <person name="Haas B."/>
            <person name="Abouelleil A."/>
            <person name="Alvarado L."/>
            <person name="Arachchi H.M."/>
            <person name="Berlin A."/>
            <person name="Chapman S.B."/>
            <person name="Goldberg J."/>
            <person name="Griggs A."/>
            <person name="Gujja S."/>
            <person name="Hansen M."/>
            <person name="Howarth C."/>
            <person name="Imamovic A."/>
            <person name="Larimer J."/>
            <person name="McCowen C."/>
            <person name="Montmayeur A."/>
            <person name="Murphy C."/>
            <person name="Neiman D."/>
            <person name="Pearson M."/>
            <person name="Priest M."/>
            <person name="Roberts A."/>
            <person name="Saif S."/>
            <person name="Shea T."/>
            <person name="Sisk P."/>
            <person name="Sykes S."/>
            <person name="Wortman J."/>
            <person name="Nusbaum C."/>
            <person name="Birren B."/>
        </authorList>
    </citation>
    <scope>NUCLEOTIDE SEQUENCE [LARGE SCALE GENOMIC DNA]</scope>
    <source>
        <strain evidence="2 3">VS20</strain>
    </source>
</reference>
<evidence type="ECO:0000256" key="1">
    <source>
        <dbReference type="SAM" id="MobiDB-lite"/>
    </source>
</evidence>
<dbReference type="eggNOG" id="KOG4033">
    <property type="taxonomic scope" value="Eukaryota"/>
</dbReference>
<dbReference type="InterPro" id="IPR019332">
    <property type="entry name" value="OSCP1"/>
</dbReference>
<dbReference type="GeneID" id="19940822"/>
<evidence type="ECO:0000313" key="2">
    <source>
        <dbReference type="EMBL" id="EQC42357.1"/>
    </source>
</evidence>
<keyword evidence="3" id="KW-1185">Reference proteome</keyword>
<dbReference type="InParanoid" id="T0SH86"/>
<feature type="region of interest" description="Disordered" evidence="1">
    <location>
        <begin position="371"/>
        <end position="390"/>
    </location>
</feature>
<evidence type="ECO:0000313" key="3">
    <source>
        <dbReference type="Proteomes" id="UP000030762"/>
    </source>
</evidence>
<dbReference type="PANTHER" id="PTHR21439">
    <property type="entry name" value="OXIDORED-NITRO DOMAIN-CONTAINING PROTEIN"/>
    <property type="match status" value="1"/>
</dbReference>
<dbReference type="VEuPathDB" id="FungiDB:SDRG_00095"/>
<dbReference type="OMA" id="GTMFNKR"/>
<dbReference type="Pfam" id="PF10188">
    <property type="entry name" value="Oscp1"/>
    <property type="match status" value="1"/>
</dbReference>
<dbReference type="GO" id="GO:0005886">
    <property type="term" value="C:plasma membrane"/>
    <property type="evidence" value="ECO:0007669"/>
    <property type="project" value="TreeGrafter"/>
</dbReference>
<dbReference type="OrthoDB" id="2157380at2759"/>
<evidence type="ECO:0008006" key="4">
    <source>
        <dbReference type="Google" id="ProtNLM"/>
    </source>
</evidence>
<dbReference type="GO" id="GO:0005737">
    <property type="term" value="C:cytoplasm"/>
    <property type="evidence" value="ECO:0007669"/>
    <property type="project" value="TreeGrafter"/>
</dbReference>
<dbReference type="AlphaFoldDB" id="T0SH86"/>
<organism evidence="2 3">
    <name type="scientific">Saprolegnia diclina (strain VS20)</name>
    <dbReference type="NCBI Taxonomy" id="1156394"/>
    <lineage>
        <taxon>Eukaryota</taxon>
        <taxon>Sar</taxon>
        <taxon>Stramenopiles</taxon>
        <taxon>Oomycota</taxon>
        <taxon>Saprolegniomycetes</taxon>
        <taxon>Saprolegniales</taxon>
        <taxon>Saprolegniaceae</taxon>
        <taxon>Saprolegnia</taxon>
    </lineage>
</organism>
<dbReference type="RefSeq" id="XP_008603780.1">
    <property type="nucleotide sequence ID" value="XM_008605558.1"/>
</dbReference>
<accession>T0SH86</accession>
<gene>
    <name evidence="2" type="ORF">SDRG_00095</name>
</gene>
<dbReference type="EMBL" id="JH767132">
    <property type="protein sequence ID" value="EQC42357.1"/>
    <property type="molecule type" value="Genomic_DNA"/>
</dbReference>
<sequence>MTSGALLAMPMLLINMGGEMIYVLDQRLKAQNIPDDKSIKVLVDVVKTMYNTKFISELFRPHHMYSNLSTRQIFDRLAHSSIMRLNQSSMDKLYGLMRMGFKSNLLACSSADQLVQVTMNHLQSIKAIVKADEATSLIEDAVVLTASVYGSLSHANFLLLKQHLARFFQDVRIKVSLFLQSGLQNPDGAFVLRAKGPVATGGDIPGVVRYFDDRGKVVDKDMFDLQNAVGAIAVDDGPILTRDPALCPFGENLYAPTAKPDLKSVAEMTADAKRTGARGADKADAPAKQYKATAQDGLNLLADLLGNSAKETEAKPFKIALFAGDTGDDDDDDSKGHDAHVTMITIDALSDHKASTKHLLDDFDVDVKARAEGKKGSDDDDLLSLMDASA</sequence>
<name>T0SH86_SAPDV</name>
<proteinExistence type="predicted"/>